<comment type="caution">
    <text evidence="1">The sequence shown here is derived from an EMBL/GenBank/DDBJ whole genome shotgun (WGS) entry which is preliminary data.</text>
</comment>
<dbReference type="EMBL" id="AGXG01000018">
    <property type="protein sequence ID" value="EIY36970.1"/>
    <property type="molecule type" value="Genomic_DNA"/>
</dbReference>
<proteinExistence type="predicted"/>
<dbReference type="Proteomes" id="UP000003741">
    <property type="component" value="Unassembled WGS sequence"/>
</dbReference>
<dbReference type="AlphaFoldDB" id="I8WEC1"/>
<name>I8WEC1_9BACE</name>
<sequence>MFKISLLTLTLQRCGNFYKAQMNTYYDISKLYTYTI</sequence>
<evidence type="ECO:0000313" key="2">
    <source>
        <dbReference type="Proteomes" id="UP000003741"/>
    </source>
</evidence>
<evidence type="ECO:0000313" key="1">
    <source>
        <dbReference type="EMBL" id="EIY36970.1"/>
    </source>
</evidence>
<protein>
    <submittedName>
        <fullName evidence="1">Uncharacterized protein</fullName>
    </submittedName>
</protein>
<keyword evidence="2" id="KW-1185">Reference proteome</keyword>
<dbReference type="HOGENOM" id="CLU_3354430_0_0_10"/>
<accession>I8WEC1</accession>
<organism evidence="1 2">
    <name type="scientific">Bacteroides cellulosilyticus CL02T12C19</name>
    <dbReference type="NCBI Taxonomy" id="997874"/>
    <lineage>
        <taxon>Bacteria</taxon>
        <taxon>Pseudomonadati</taxon>
        <taxon>Bacteroidota</taxon>
        <taxon>Bacteroidia</taxon>
        <taxon>Bacteroidales</taxon>
        <taxon>Bacteroidaceae</taxon>
        <taxon>Bacteroides</taxon>
    </lineage>
</organism>
<reference evidence="1 2" key="1">
    <citation type="submission" date="2012-02" db="EMBL/GenBank/DDBJ databases">
        <title>The Genome Sequence of Bacteroides cellulosilyticus CL02T12C19.</title>
        <authorList>
            <consortium name="The Broad Institute Genome Sequencing Platform"/>
            <person name="Earl A."/>
            <person name="Ward D."/>
            <person name="Feldgarden M."/>
            <person name="Gevers D."/>
            <person name="Zitomersky N.L."/>
            <person name="Coyne M.J."/>
            <person name="Comstock L.E."/>
            <person name="Young S.K."/>
            <person name="Zeng Q."/>
            <person name="Gargeya S."/>
            <person name="Fitzgerald M."/>
            <person name="Haas B."/>
            <person name="Abouelleil A."/>
            <person name="Alvarado L."/>
            <person name="Arachchi H.M."/>
            <person name="Berlin A."/>
            <person name="Chapman S.B."/>
            <person name="Gearin G."/>
            <person name="Goldberg J."/>
            <person name="Griggs A."/>
            <person name="Gujja S."/>
            <person name="Hansen M."/>
            <person name="Heiman D."/>
            <person name="Howarth C."/>
            <person name="Larimer J."/>
            <person name="Lui A."/>
            <person name="MacDonald P.J.P."/>
            <person name="McCowen C."/>
            <person name="Montmayeur A."/>
            <person name="Murphy C."/>
            <person name="Neiman D."/>
            <person name="Pearson M."/>
            <person name="Priest M."/>
            <person name="Roberts A."/>
            <person name="Saif S."/>
            <person name="Shea T."/>
            <person name="Sisk P."/>
            <person name="Stolte C."/>
            <person name="Sykes S."/>
            <person name="Wortman J."/>
            <person name="Nusbaum C."/>
            <person name="Birren B."/>
        </authorList>
    </citation>
    <scope>NUCLEOTIDE SEQUENCE [LARGE SCALE GENOMIC DNA]</scope>
    <source>
        <strain evidence="1 2">CL02T12C19</strain>
    </source>
</reference>
<gene>
    <name evidence="1" type="ORF">HMPREF1062_00846</name>
</gene>